<dbReference type="AlphaFoldDB" id="A0A2T0YBA7"/>
<evidence type="ECO:0000313" key="3">
    <source>
        <dbReference type="Proteomes" id="UP000238217"/>
    </source>
</evidence>
<reference evidence="2 3" key="1">
    <citation type="submission" date="2018-03" db="EMBL/GenBank/DDBJ databases">
        <title>Comparative analysis of microorganisms from saline springs in Andes Mountain Range, Colombia.</title>
        <authorList>
            <person name="Rubin E."/>
        </authorList>
    </citation>
    <scope>NUCLEOTIDE SEQUENCE [LARGE SCALE GENOMIC DNA]</scope>
    <source>
        <strain evidence="2 3">CG 35</strain>
    </source>
</reference>
<accession>A0A2T0YBA7</accession>
<evidence type="ECO:0000313" key="2">
    <source>
        <dbReference type="EMBL" id="PRZ12001.1"/>
    </source>
</evidence>
<organism evidence="2 3">
    <name type="scientific">Nesterenkonia sandarakina</name>
    <dbReference type="NCBI Taxonomy" id="272918"/>
    <lineage>
        <taxon>Bacteria</taxon>
        <taxon>Bacillati</taxon>
        <taxon>Actinomycetota</taxon>
        <taxon>Actinomycetes</taxon>
        <taxon>Micrococcales</taxon>
        <taxon>Micrococcaceae</taxon>
        <taxon>Nesterenkonia</taxon>
    </lineage>
</organism>
<feature type="compositionally biased region" description="Polar residues" evidence="1">
    <location>
        <begin position="11"/>
        <end position="20"/>
    </location>
</feature>
<dbReference type="Proteomes" id="UP000238217">
    <property type="component" value="Unassembled WGS sequence"/>
</dbReference>
<sequence>MGLAFKISGEGQETPSLPVTVQPQAGTHWHIDANNTRGGEA</sequence>
<comment type="caution">
    <text evidence="2">The sequence shown here is derived from an EMBL/GenBank/DDBJ whole genome shotgun (WGS) entry which is preliminary data.</text>
</comment>
<proteinExistence type="predicted"/>
<protein>
    <submittedName>
        <fullName evidence="2">Uncharacterized protein</fullName>
    </submittedName>
</protein>
<feature type="region of interest" description="Disordered" evidence="1">
    <location>
        <begin position="1"/>
        <end position="20"/>
    </location>
</feature>
<keyword evidence="3" id="KW-1185">Reference proteome</keyword>
<dbReference type="EMBL" id="PVTY01000026">
    <property type="protein sequence ID" value="PRZ12001.1"/>
    <property type="molecule type" value="Genomic_DNA"/>
</dbReference>
<gene>
    <name evidence="2" type="ORF">BCL67_1263</name>
</gene>
<name>A0A2T0YBA7_9MICC</name>
<evidence type="ECO:0000256" key="1">
    <source>
        <dbReference type="SAM" id="MobiDB-lite"/>
    </source>
</evidence>